<reference evidence="4" key="1">
    <citation type="submission" date="2022-10" db="EMBL/GenBank/DDBJ databases">
        <title>Genome assembly of Pristionchus species.</title>
        <authorList>
            <person name="Yoshida K."/>
            <person name="Sommer R.J."/>
        </authorList>
    </citation>
    <scope>NUCLEOTIDE SEQUENCE [LARGE SCALE GENOMIC DNA]</scope>
    <source>
        <strain evidence="4">RS5460</strain>
    </source>
</reference>
<name>A0AAN4ZCR2_9BILA</name>
<protein>
    <recommendedName>
        <fullName evidence="2">Domain of unknown function DB domain-containing protein</fullName>
    </recommendedName>
</protein>
<dbReference type="InterPro" id="IPR002602">
    <property type="entry name" value="DB"/>
</dbReference>
<feature type="non-terminal residue" evidence="3">
    <location>
        <position position="1"/>
    </location>
</feature>
<feature type="domain" description="Domain of unknown function DB" evidence="2">
    <location>
        <begin position="92"/>
        <end position="189"/>
    </location>
</feature>
<evidence type="ECO:0000259" key="2">
    <source>
        <dbReference type="Pfam" id="PF01682"/>
    </source>
</evidence>
<keyword evidence="4" id="KW-1185">Reference proteome</keyword>
<accession>A0AAN4ZCR2</accession>
<keyword evidence="1" id="KW-0732">Signal</keyword>
<comment type="caution">
    <text evidence="3">The sequence shown here is derived from an EMBL/GenBank/DDBJ whole genome shotgun (WGS) entry which is preliminary data.</text>
</comment>
<dbReference type="Pfam" id="PF01682">
    <property type="entry name" value="DB"/>
    <property type="match status" value="1"/>
</dbReference>
<proteinExistence type="predicted"/>
<dbReference type="PANTHER" id="PTHR46705:SF12">
    <property type="entry name" value="DOMAIN OF UNKNOWN FUNCTION DB DOMAIN-CONTAINING PROTEIN"/>
    <property type="match status" value="1"/>
</dbReference>
<organism evidence="3 4">
    <name type="scientific">Pristionchus mayeri</name>
    <dbReference type="NCBI Taxonomy" id="1317129"/>
    <lineage>
        <taxon>Eukaryota</taxon>
        <taxon>Metazoa</taxon>
        <taxon>Ecdysozoa</taxon>
        <taxon>Nematoda</taxon>
        <taxon>Chromadorea</taxon>
        <taxon>Rhabditida</taxon>
        <taxon>Rhabditina</taxon>
        <taxon>Diplogasteromorpha</taxon>
        <taxon>Diplogasteroidea</taxon>
        <taxon>Neodiplogasteridae</taxon>
        <taxon>Pristionchus</taxon>
    </lineage>
</organism>
<evidence type="ECO:0000313" key="3">
    <source>
        <dbReference type="EMBL" id="GMR36701.1"/>
    </source>
</evidence>
<dbReference type="PANTHER" id="PTHR46705">
    <property type="entry name" value="PROTEIN CBG09805"/>
    <property type="match status" value="1"/>
</dbReference>
<dbReference type="Proteomes" id="UP001328107">
    <property type="component" value="Unassembled WGS sequence"/>
</dbReference>
<feature type="signal peptide" evidence="1">
    <location>
        <begin position="1"/>
        <end position="33"/>
    </location>
</feature>
<dbReference type="AlphaFoldDB" id="A0AAN4ZCR2"/>
<evidence type="ECO:0000313" key="4">
    <source>
        <dbReference type="Proteomes" id="UP001328107"/>
    </source>
</evidence>
<gene>
    <name evidence="3" type="ORF">PMAYCL1PPCAC_06896</name>
</gene>
<feature type="chain" id="PRO_5042929714" description="Domain of unknown function DB domain-containing protein" evidence="1">
    <location>
        <begin position="34"/>
        <end position="203"/>
    </location>
</feature>
<dbReference type="EMBL" id="BTRK01000002">
    <property type="protein sequence ID" value="GMR36701.1"/>
    <property type="molecule type" value="Genomic_DNA"/>
</dbReference>
<sequence>SHSILFLLAPRGRIDPMIPFLFLFLSFLSLSYQQQPWNNWNPFAQWAQPANNFQSGQQQFNGGNPEERRRASAIAIYGIPGQRNANQKLRTCCRQLKSADIECRRKYCDFDAISSNQVLQYLAQCVSKGPTVGQMWDCASSRADHRECCSRQGVIPACMAYCETTKGVPTDYLKYAVCIGQFDKIRLCFREHLETHPNINGES</sequence>
<evidence type="ECO:0000256" key="1">
    <source>
        <dbReference type="SAM" id="SignalP"/>
    </source>
</evidence>